<dbReference type="InterPro" id="IPR046819">
    <property type="entry name" value="MmeI_hel"/>
</dbReference>
<keyword evidence="5" id="KW-0680">Restriction system</keyword>
<dbReference type="SUPFAM" id="SSF53335">
    <property type="entry name" value="S-adenosyl-L-methionine-dependent methyltransferases"/>
    <property type="match status" value="1"/>
</dbReference>
<evidence type="ECO:0000313" key="12">
    <source>
        <dbReference type="EMBL" id="AHW58991.1"/>
    </source>
</evidence>
<dbReference type="InterPro" id="IPR011639">
    <property type="entry name" value="MethylTrfase_TaqI-like_dom"/>
</dbReference>
<dbReference type="Proteomes" id="UP000023772">
    <property type="component" value="Chromosome"/>
</dbReference>
<keyword evidence="8" id="KW-0175">Coiled coil</keyword>
<sequence length="1016" mass="118401">MSIFQKSVINNHLSQLDKDQVEKAFAKFNDNYSFSKIAEIQKMKEEEYQDGFLRDIFVDVFGYTLKPADNYDLAREFKNQTDGKKADGAILKNDNAIAVIELKSTKTKDLTKVTQQAFNYKNNQPECKYVITSNFQKLRFYIDYANEYEEFDLFNLQKDDFQLLYLLLQKDSILSDLPLKLKTETKFHEEKISDKLYKDYSSFKYKIYNNLVKNNPQFDKITLFKKSQKFLDRLLFVFFAEDTGLVPPNAISKIIEQWQLFIDNDEYFSLYSRFVKFFIHLDKGHKYKTYDLPAYNGGLFAPDEILDNITIDDEVLKDDALLLSAYDYSTEVDVNILGHIFEHSLNEIEEITAEIEGTATDKSKTKRKKDGVFYTPKYITQYIVENTIGKLCTEKRQELDILEIEFDETIINKTGKISAKGKKLFETLQSYKDWLFSLKIVDPACGSGAFLNQALNFLINEHQQIDDIIAELTGEKLRLFDTDKTILEKNLYGVDINDESVEIAKLSLWLRTAQKGRKLSNLNNNIKCGNSLIDDPEVAGEKAFNWKNEFPEIFANGGFDVVIGNPPYGAKISKPDFEFYNKIYETAHYKLDTFSLFIEKSMNIIKEKRVLGLIVPYTWLTIQQHSKLRKFVLKYNLQQIIDLPTKIFSDADLDTVISIIRKDNFGNEVQIGKIFKDEIKLCNSLSYNNIKSSADLLINVNLTNIDYEILDKIKKANKLTDNFDVSQGYIPYRRSDLIIEFGEEEGNKIVDERLWHSSQKISEDFKQEIQGKDLSRYCYRESFQYIKYGKHLAGYVDPKYFKSPRILIMEVTRGDKYVLKSCLVEKEFYNTPSIINIISRDNNIDSLKYLLSIINSSLLTWYHKKVHPKANAITSIPKILVNDVRNLPLKPLESNSQQPFSEKADQMLSLNKELQEKASRFLNRITSNFEIEKISTKLEKFYDFDFKTLVAELKKQKIKLSLVQQDEWEEYFNAYKAEINTLQNQISATDKEIDQMVYELYGLTEEEIKIVENSIQ</sequence>
<dbReference type="SUPFAM" id="SSF116734">
    <property type="entry name" value="DNA methylase specificity domain"/>
    <property type="match status" value="1"/>
</dbReference>
<reference evidence="12 14" key="1">
    <citation type="submission" date="2014-03" db="EMBL/GenBank/DDBJ databases">
        <title>Complete genome sequence of a deeply braunched marine Bacteroidia bacterium Draconibacterium orientale type strain FH5T.</title>
        <authorList>
            <person name="Li X."/>
            <person name="Wang X."/>
            <person name="Xie Z."/>
            <person name="Du Z."/>
            <person name="Chen G."/>
        </authorList>
    </citation>
    <scope>NUCLEOTIDE SEQUENCE [LARGE SCALE GENOMIC DNA]</scope>
    <source>
        <strain evidence="12 14">FH5</strain>
    </source>
</reference>
<evidence type="ECO:0000313" key="13">
    <source>
        <dbReference type="EMBL" id="SEU15634.1"/>
    </source>
</evidence>
<dbReference type="InterPro" id="IPR002052">
    <property type="entry name" value="DNA_methylase_N6_adenine_CS"/>
</dbReference>
<evidence type="ECO:0000256" key="1">
    <source>
        <dbReference type="ARBA" id="ARBA00011900"/>
    </source>
</evidence>
<dbReference type="EMBL" id="FOHT01000061">
    <property type="protein sequence ID" value="SEU15634.1"/>
    <property type="molecule type" value="Genomic_DNA"/>
</dbReference>
<dbReference type="OrthoDB" id="9814572at2"/>
<dbReference type="PANTHER" id="PTHR33841">
    <property type="entry name" value="DNA METHYLTRANSFERASE YEEA-RELATED"/>
    <property type="match status" value="1"/>
</dbReference>
<dbReference type="AlphaFoldDB" id="X5DXI7"/>
<dbReference type="GO" id="GO:0009007">
    <property type="term" value="F:site-specific DNA-methyltransferase (adenine-specific) activity"/>
    <property type="evidence" value="ECO:0007669"/>
    <property type="project" value="UniProtKB-EC"/>
</dbReference>
<dbReference type="RefSeq" id="WP_038555773.1">
    <property type="nucleotide sequence ID" value="NZ_FOHT01000061.1"/>
</dbReference>
<evidence type="ECO:0000256" key="6">
    <source>
        <dbReference type="ARBA" id="ARBA00023125"/>
    </source>
</evidence>
<dbReference type="Gene3D" id="3.40.50.150">
    <property type="entry name" value="Vaccinia Virus protein VP39"/>
    <property type="match status" value="1"/>
</dbReference>
<dbReference type="GO" id="GO:0004519">
    <property type="term" value="F:endonuclease activity"/>
    <property type="evidence" value="ECO:0007669"/>
    <property type="project" value="UniProtKB-KW"/>
</dbReference>
<dbReference type="PRINTS" id="PR00507">
    <property type="entry name" value="N12N6MTFRASE"/>
</dbReference>
<dbReference type="Pfam" id="PF20465">
    <property type="entry name" value="MmeI_hel"/>
    <property type="match status" value="1"/>
</dbReference>
<name>X5DXI7_9BACT</name>
<keyword evidence="3" id="KW-0808">Transferase</keyword>
<dbReference type="eggNOG" id="COG1002">
    <property type="taxonomic scope" value="Bacteria"/>
</dbReference>
<evidence type="ECO:0000256" key="8">
    <source>
        <dbReference type="SAM" id="Coils"/>
    </source>
</evidence>
<accession>X5DXI7</accession>
<dbReference type="EC" id="2.1.1.72" evidence="1"/>
<evidence type="ECO:0000259" key="9">
    <source>
        <dbReference type="Pfam" id="PF07669"/>
    </source>
</evidence>
<dbReference type="Proteomes" id="UP000181981">
    <property type="component" value="Unassembled WGS sequence"/>
</dbReference>
<keyword evidence="6" id="KW-0238">DNA-binding</keyword>
<dbReference type="GO" id="GO:0003677">
    <property type="term" value="F:DNA binding"/>
    <property type="evidence" value="ECO:0007669"/>
    <property type="project" value="UniProtKB-KW"/>
</dbReference>
<dbReference type="KEGG" id="dori:FH5T_03610"/>
<evidence type="ECO:0000313" key="15">
    <source>
        <dbReference type="Proteomes" id="UP000181981"/>
    </source>
</evidence>
<dbReference type="HOGENOM" id="CLU_002539_2_0_10"/>
<dbReference type="STRING" id="1168034.FH5T_03610"/>
<dbReference type="GO" id="GO:0032259">
    <property type="term" value="P:methylation"/>
    <property type="evidence" value="ECO:0007669"/>
    <property type="project" value="UniProtKB-KW"/>
</dbReference>
<feature type="coiled-coil region" evidence="8">
    <location>
        <begin position="965"/>
        <end position="992"/>
    </location>
</feature>
<evidence type="ECO:0000259" key="10">
    <source>
        <dbReference type="Pfam" id="PF12950"/>
    </source>
</evidence>
<dbReference type="PROSITE" id="PS00092">
    <property type="entry name" value="N6_MTASE"/>
    <property type="match status" value="1"/>
</dbReference>
<keyword evidence="2" id="KW-0489">Methyltransferase</keyword>
<dbReference type="REBASE" id="84427">
    <property type="entry name" value="DorFH5TORF3610P"/>
</dbReference>
<evidence type="ECO:0000256" key="2">
    <source>
        <dbReference type="ARBA" id="ARBA00022603"/>
    </source>
</evidence>
<dbReference type="InterPro" id="IPR050953">
    <property type="entry name" value="N4_N6_ade-DNA_methylase"/>
</dbReference>
<dbReference type="GO" id="GO:0009307">
    <property type="term" value="P:DNA restriction-modification system"/>
    <property type="evidence" value="ECO:0007669"/>
    <property type="project" value="UniProtKB-KW"/>
</dbReference>
<dbReference type="InterPro" id="IPR029063">
    <property type="entry name" value="SAM-dependent_MTases_sf"/>
</dbReference>
<comment type="catalytic activity">
    <reaction evidence="7">
        <text>a 2'-deoxyadenosine in DNA + S-adenosyl-L-methionine = an N(6)-methyl-2'-deoxyadenosine in DNA + S-adenosyl-L-homocysteine + H(+)</text>
        <dbReference type="Rhea" id="RHEA:15197"/>
        <dbReference type="Rhea" id="RHEA-COMP:12418"/>
        <dbReference type="Rhea" id="RHEA-COMP:12419"/>
        <dbReference type="ChEBI" id="CHEBI:15378"/>
        <dbReference type="ChEBI" id="CHEBI:57856"/>
        <dbReference type="ChEBI" id="CHEBI:59789"/>
        <dbReference type="ChEBI" id="CHEBI:90615"/>
        <dbReference type="ChEBI" id="CHEBI:90616"/>
        <dbReference type="EC" id="2.1.1.72"/>
    </reaction>
</comment>
<organism evidence="13 15">
    <name type="scientific">Draconibacterium orientale</name>
    <dbReference type="NCBI Taxonomy" id="1168034"/>
    <lineage>
        <taxon>Bacteria</taxon>
        <taxon>Pseudomonadati</taxon>
        <taxon>Bacteroidota</taxon>
        <taxon>Bacteroidia</taxon>
        <taxon>Marinilabiliales</taxon>
        <taxon>Prolixibacteraceae</taxon>
        <taxon>Draconibacterium</taxon>
    </lineage>
</organism>
<evidence type="ECO:0000256" key="7">
    <source>
        <dbReference type="ARBA" id="ARBA00047942"/>
    </source>
</evidence>
<feature type="domain" description="TaqI-like C-terminal specificity" evidence="10">
    <location>
        <begin position="768"/>
        <end position="889"/>
    </location>
</feature>
<proteinExistence type="predicted"/>
<keyword evidence="12" id="KW-0378">Hydrolase</keyword>
<dbReference type="Pfam" id="PF07669">
    <property type="entry name" value="Eco57I"/>
    <property type="match status" value="1"/>
</dbReference>
<evidence type="ECO:0000256" key="4">
    <source>
        <dbReference type="ARBA" id="ARBA00022691"/>
    </source>
</evidence>
<dbReference type="EMBL" id="CP007451">
    <property type="protein sequence ID" value="AHW58991.1"/>
    <property type="molecule type" value="Genomic_DNA"/>
</dbReference>
<reference evidence="13 15" key="2">
    <citation type="submission" date="2016-10" db="EMBL/GenBank/DDBJ databases">
        <authorList>
            <person name="de Groot N.N."/>
        </authorList>
    </citation>
    <scope>NUCLEOTIDE SEQUENCE [LARGE SCALE GENOMIC DNA]</scope>
    <source>
        <strain evidence="13 15">DSM 25947</strain>
    </source>
</reference>
<dbReference type="PANTHER" id="PTHR33841:SF1">
    <property type="entry name" value="DNA METHYLTRANSFERASE A"/>
    <property type="match status" value="1"/>
</dbReference>
<feature type="domain" description="MmeI-like helicase spacer" evidence="11">
    <location>
        <begin position="227"/>
        <end position="300"/>
    </location>
</feature>
<evidence type="ECO:0000256" key="3">
    <source>
        <dbReference type="ARBA" id="ARBA00022679"/>
    </source>
</evidence>
<dbReference type="eggNOG" id="COG0827">
    <property type="taxonomic scope" value="Bacteria"/>
</dbReference>
<gene>
    <name evidence="12" type="ORF">FH5T_03610</name>
    <name evidence="13" type="ORF">SAMN05444285_1618</name>
</gene>
<evidence type="ECO:0000313" key="14">
    <source>
        <dbReference type="Proteomes" id="UP000023772"/>
    </source>
</evidence>
<evidence type="ECO:0000256" key="5">
    <source>
        <dbReference type="ARBA" id="ARBA00022747"/>
    </source>
</evidence>
<keyword evidence="14" id="KW-1185">Reference proteome</keyword>
<evidence type="ECO:0000259" key="11">
    <source>
        <dbReference type="Pfam" id="PF20465"/>
    </source>
</evidence>
<keyword evidence="12" id="KW-0540">Nuclease</keyword>
<protein>
    <recommendedName>
        <fullName evidence="1">site-specific DNA-methyltransferase (adenine-specific)</fullName>
        <ecNumber evidence="1">2.1.1.72</ecNumber>
    </recommendedName>
</protein>
<keyword evidence="12" id="KW-0255">Endonuclease</keyword>
<keyword evidence="4" id="KW-0949">S-adenosyl-L-methionine</keyword>
<dbReference type="InterPro" id="IPR025931">
    <property type="entry name" value="TaqI_C"/>
</dbReference>
<feature type="domain" description="Type II methyltransferase M.TaqI-like" evidence="9">
    <location>
        <begin position="489"/>
        <end position="648"/>
    </location>
</feature>
<dbReference type="Pfam" id="PF12950">
    <property type="entry name" value="TaqI_C"/>
    <property type="match status" value="1"/>
</dbReference>